<dbReference type="SMART" id="SM00257">
    <property type="entry name" value="LysM"/>
    <property type="match status" value="1"/>
</dbReference>
<gene>
    <name evidence="3" type="ORF">HELGO_WM4249</name>
</gene>
<keyword evidence="1" id="KW-0812">Transmembrane</keyword>
<organism evidence="3">
    <name type="scientific">uncultured Sulfurovum sp</name>
    <dbReference type="NCBI Taxonomy" id="269237"/>
    <lineage>
        <taxon>Bacteria</taxon>
        <taxon>Pseudomonadati</taxon>
        <taxon>Campylobacterota</taxon>
        <taxon>Epsilonproteobacteria</taxon>
        <taxon>Campylobacterales</taxon>
        <taxon>Sulfurovaceae</taxon>
        <taxon>Sulfurovum</taxon>
        <taxon>environmental samples</taxon>
    </lineage>
</organism>
<name>A0A6S6T0U4_9BACT</name>
<accession>A0A6S6T0U4</accession>
<sequence>MFQNYEEDYINATKHARINNKNQSGSSNLKLVIVNFLLILVLGIITFFYLKNETSFFSDLFSKKEAVLGVSETISEAEMSDEELIRVLKISNEDEINDLVLRNAMKVLVNESSIKSQSSYTKEIARELEDKQGFQGRVIIVKQGDTLSSLSEKFYGNSMDYSKIIESNEVLSPGSHLLSVGQTLKIPY</sequence>
<reference evidence="3" key="1">
    <citation type="submission" date="2020-01" db="EMBL/GenBank/DDBJ databases">
        <authorList>
            <person name="Meier V. D."/>
            <person name="Meier V D."/>
        </authorList>
    </citation>
    <scope>NUCLEOTIDE SEQUENCE</scope>
    <source>
        <strain evidence="3">HLG_WM_MAG_05</strain>
    </source>
</reference>
<keyword evidence="1" id="KW-0472">Membrane</keyword>
<dbReference type="Gene3D" id="3.10.350.10">
    <property type="entry name" value="LysM domain"/>
    <property type="match status" value="1"/>
</dbReference>
<keyword evidence="1" id="KW-1133">Transmembrane helix</keyword>
<dbReference type="InterPro" id="IPR018392">
    <property type="entry name" value="LysM"/>
</dbReference>
<dbReference type="AlphaFoldDB" id="A0A6S6T0U4"/>
<dbReference type="SUPFAM" id="SSF54106">
    <property type="entry name" value="LysM domain"/>
    <property type="match status" value="1"/>
</dbReference>
<dbReference type="InterPro" id="IPR036779">
    <property type="entry name" value="LysM_dom_sf"/>
</dbReference>
<evidence type="ECO:0000256" key="1">
    <source>
        <dbReference type="SAM" id="Phobius"/>
    </source>
</evidence>
<proteinExistence type="predicted"/>
<dbReference type="PROSITE" id="PS51782">
    <property type="entry name" value="LYSM"/>
    <property type="match status" value="1"/>
</dbReference>
<evidence type="ECO:0000259" key="2">
    <source>
        <dbReference type="PROSITE" id="PS51782"/>
    </source>
</evidence>
<dbReference type="Pfam" id="PF01476">
    <property type="entry name" value="LysM"/>
    <property type="match status" value="1"/>
</dbReference>
<protein>
    <recommendedName>
        <fullName evidence="2">LysM domain-containing protein</fullName>
    </recommendedName>
</protein>
<dbReference type="CDD" id="cd00118">
    <property type="entry name" value="LysM"/>
    <property type="match status" value="1"/>
</dbReference>
<evidence type="ECO:0000313" key="3">
    <source>
        <dbReference type="EMBL" id="CAA6814391.1"/>
    </source>
</evidence>
<feature type="domain" description="LysM" evidence="2">
    <location>
        <begin position="137"/>
        <end position="186"/>
    </location>
</feature>
<dbReference type="EMBL" id="CACVAU010000044">
    <property type="protein sequence ID" value="CAA6814391.1"/>
    <property type="molecule type" value="Genomic_DNA"/>
</dbReference>
<feature type="transmembrane region" description="Helical" evidence="1">
    <location>
        <begin position="31"/>
        <end position="50"/>
    </location>
</feature>